<dbReference type="Proteomes" id="UP000838748">
    <property type="component" value="Unassembled WGS sequence"/>
</dbReference>
<evidence type="ECO:0000256" key="1">
    <source>
        <dbReference type="SAM" id="Phobius"/>
    </source>
</evidence>
<organism evidence="2 3">
    <name type="scientific">Vibrio marisflavi CECT 7928</name>
    <dbReference type="NCBI Taxonomy" id="634439"/>
    <lineage>
        <taxon>Bacteria</taxon>
        <taxon>Pseudomonadati</taxon>
        <taxon>Pseudomonadota</taxon>
        <taxon>Gammaproteobacteria</taxon>
        <taxon>Vibrionales</taxon>
        <taxon>Vibrionaceae</taxon>
        <taxon>Vibrio</taxon>
    </lineage>
</organism>
<dbReference type="EMBL" id="CAKLDM010000003">
    <property type="protein sequence ID" value="CAH0542943.1"/>
    <property type="molecule type" value="Genomic_DNA"/>
</dbReference>
<comment type="caution">
    <text evidence="2">The sequence shown here is derived from an EMBL/GenBank/DDBJ whole genome shotgun (WGS) entry which is preliminary data.</text>
</comment>
<gene>
    <name evidence="2" type="ORF">VMF7928_04321</name>
</gene>
<accession>A0ABN8E959</accession>
<sequence>MNSEDWKRVAITVLAAVFAAFAIKYLKRWKVL</sequence>
<reference evidence="2" key="1">
    <citation type="submission" date="2021-11" db="EMBL/GenBank/DDBJ databases">
        <authorList>
            <person name="Rodrigo-Torres L."/>
            <person name="Arahal R. D."/>
            <person name="Lucena T."/>
        </authorList>
    </citation>
    <scope>NUCLEOTIDE SEQUENCE</scope>
    <source>
        <strain evidence="2">CECT 7928</strain>
    </source>
</reference>
<keyword evidence="3" id="KW-1185">Reference proteome</keyword>
<protein>
    <submittedName>
        <fullName evidence="2">Uncharacterized protein</fullName>
    </submittedName>
</protein>
<name>A0ABN8E959_9VIBR</name>
<evidence type="ECO:0000313" key="3">
    <source>
        <dbReference type="Proteomes" id="UP000838748"/>
    </source>
</evidence>
<evidence type="ECO:0000313" key="2">
    <source>
        <dbReference type="EMBL" id="CAH0542943.1"/>
    </source>
</evidence>
<feature type="transmembrane region" description="Helical" evidence="1">
    <location>
        <begin position="6"/>
        <end position="26"/>
    </location>
</feature>
<keyword evidence="1" id="KW-0812">Transmembrane</keyword>
<proteinExistence type="predicted"/>
<keyword evidence="1" id="KW-1133">Transmembrane helix</keyword>
<keyword evidence="1" id="KW-0472">Membrane</keyword>